<dbReference type="InterPro" id="IPR017871">
    <property type="entry name" value="ABC_transporter-like_CS"/>
</dbReference>
<comment type="subcellular location">
    <subcellularLocation>
        <location evidence="1">Membrane</location>
        <topology evidence="1">Multi-pass membrane protein</topology>
    </subcellularLocation>
</comment>
<evidence type="ECO:0000256" key="8">
    <source>
        <dbReference type="ARBA" id="ARBA00023136"/>
    </source>
</evidence>
<keyword evidence="6" id="KW-0067">ATP-binding</keyword>
<dbReference type="PANTHER" id="PTHR48041">
    <property type="entry name" value="ABC TRANSPORTER G FAMILY MEMBER 28"/>
    <property type="match status" value="1"/>
</dbReference>
<keyword evidence="8 9" id="KW-0472">Membrane</keyword>
<dbReference type="SMART" id="SM00382">
    <property type="entry name" value="AAA"/>
    <property type="match status" value="1"/>
</dbReference>
<evidence type="ECO:0000256" key="2">
    <source>
        <dbReference type="ARBA" id="ARBA00005814"/>
    </source>
</evidence>
<dbReference type="Pfam" id="PF00005">
    <property type="entry name" value="ABC_tran"/>
    <property type="match status" value="1"/>
</dbReference>
<evidence type="ECO:0000256" key="3">
    <source>
        <dbReference type="ARBA" id="ARBA00022448"/>
    </source>
</evidence>
<gene>
    <name evidence="11" type="ORF">XAT740_LOCUS26080</name>
</gene>
<dbReference type="PROSITE" id="PS50893">
    <property type="entry name" value="ABC_TRANSPORTER_2"/>
    <property type="match status" value="1"/>
</dbReference>
<dbReference type="Gene3D" id="3.40.50.300">
    <property type="entry name" value="P-loop containing nucleotide triphosphate hydrolases"/>
    <property type="match status" value="1"/>
</dbReference>
<dbReference type="InterPro" id="IPR003593">
    <property type="entry name" value="AAA+_ATPase"/>
</dbReference>
<protein>
    <recommendedName>
        <fullName evidence="10">ABC transporter domain-containing protein</fullName>
    </recommendedName>
</protein>
<dbReference type="AlphaFoldDB" id="A0A814ZS27"/>
<dbReference type="GO" id="GO:0140359">
    <property type="term" value="F:ABC-type transporter activity"/>
    <property type="evidence" value="ECO:0007669"/>
    <property type="project" value="InterPro"/>
</dbReference>
<dbReference type="SUPFAM" id="SSF52540">
    <property type="entry name" value="P-loop containing nucleoside triphosphate hydrolases"/>
    <property type="match status" value="1"/>
</dbReference>
<evidence type="ECO:0000256" key="4">
    <source>
        <dbReference type="ARBA" id="ARBA00022692"/>
    </source>
</evidence>
<keyword evidence="4 9" id="KW-0812">Transmembrane</keyword>
<dbReference type="InterPro" id="IPR050352">
    <property type="entry name" value="ABCG_transporters"/>
</dbReference>
<dbReference type="GO" id="GO:0005524">
    <property type="term" value="F:ATP binding"/>
    <property type="evidence" value="ECO:0007669"/>
    <property type="project" value="UniProtKB-KW"/>
</dbReference>
<comment type="caution">
    <text evidence="11">The sequence shown here is derived from an EMBL/GenBank/DDBJ whole genome shotgun (WGS) entry which is preliminary data.</text>
</comment>
<feature type="domain" description="ABC transporter" evidence="10">
    <location>
        <begin position="24"/>
        <end position="265"/>
    </location>
</feature>
<keyword evidence="5" id="KW-0547">Nucleotide-binding</keyword>
<evidence type="ECO:0000256" key="6">
    <source>
        <dbReference type="ARBA" id="ARBA00022840"/>
    </source>
</evidence>
<evidence type="ECO:0000256" key="1">
    <source>
        <dbReference type="ARBA" id="ARBA00004141"/>
    </source>
</evidence>
<feature type="transmembrane region" description="Helical" evidence="9">
    <location>
        <begin position="597"/>
        <end position="621"/>
    </location>
</feature>
<keyword evidence="3" id="KW-0813">Transport</keyword>
<keyword evidence="7 9" id="KW-1133">Transmembrane helix</keyword>
<evidence type="ECO:0000313" key="11">
    <source>
        <dbReference type="EMBL" id="CAF1247639.1"/>
    </source>
</evidence>
<dbReference type="GO" id="GO:0016887">
    <property type="term" value="F:ATP hydrolysis activity"/>
    <property type="evidence" value="ECO:0007669"/>
    <property type="project" value="InterPro"/>
</dbReference>
<keyword evidence="12" id="KW-1185">Reference proteome</keyword>
<sequence>MKTAIIQKKVLECSALVWSGIGVAKNKQAAQASSGGSLNILADISGIAEAGNILAVMGTSGVGKTTLMNVLSGQYTDNTLTTAGNVYLNGQLTTRTQRQSSNAIGYVEQYEPFIETMTLQEHLIFQAMLRMKPTLDDAERREYVTNVSEQLHLSRCASTVIARLSGGEKKRLAFATVLLTDPHVVLIDEPTSGLDTYMAKSLMNVIRSMAVEQNHAVIVVLHQPTSSMFDQIDTLCLLVQGGRQAYFGSKENAQEFFTTKCGLVASSLDGFIEQLAAPLNPNDHQSTLAQNVAADQYTKSEDATLLLTDIEYYLQSSAKLALDSIESSRRSSFLRQVKWLLWRSFLADVRDPLRSTFILIRILVPAIVFGLLYFQLPHSVDFTQNVNSLLLYIAGITVFISTFVILSTMPSNIYVCIKETHRGTYGVLAYYVAIVVHDFPTFIIIPFVYGSILYWMSGMDNTWWHYMSFLAVLILVSNTASAFGELIASFSSTVESAVSTAMPLLHTFMIFSGFFLNAAYIHPVFYIVQYLSPFYYGYSTLYVLQWSTNNRNTTSHCYQYYIDDTEQQLSTNMTTMKNCCVHPIDNSEDLNNLSSHVYFNIAMLVSLFIICHISAFVIIWFRAHKDRLKERCLRTKDRK</sequence>
<dbReference type="InterPro" id="IPR027417">
    <property type="entry name" value="P-loop_NTPase"/>
</dbReference>
<evidence type="ECO:0000256" key="7">
    <source>
        <dbReference type="ARBA" id="ARBA00022989"/>
    </source>
</evidence>
<dbReference type="Pfam" id="PF01061">
    <property type="entry name" value="ABC2_membrane"/>
    <property type="match status" value="1"/>
</dbReference>
<feature type="transmembrane region" description="Helical" evidence="9">
    <location>
        <begin position="388"/>
        <end position="407"/>
    </location>
</feature>
<reference evidence="11" key="1">
    <citation type="submission" date="2021-02" db="EMBL/GenBank/DDBJ databases">
        <authorList>
            <person name="Nowell W R."/>
        </authorList>
    </citation>
    <scope>NUCLEOTIDE SEQUENCE</scope>
</reference>
<name>A0A814ZS27_ADIRI</name>
<dbReference type="InterPro" id="IPR003439">
    <property type="entry name" value="ABC_transporter-like_ATP-bd"/>
</dbReference>
<feature type="transmembrane region" description="Helical" evidence="9">
    <location>
        <begin position="463"/>
        <end position="483"/>
    </location>
</feature>
<feature type="transmembrane region" description="Helical" evidence="9">
    <location>
        <begin position="358"/>
        <end position="376"/>
    </location>
</feature>
<dbReference type="PROSITE" id="PS00211">
    <property type="entry name" value="ABC_TRANSPORTER_1"/>
    <property type="match status" value="1"/>
</dbReference>
<evidence type="ECO:0000313" key="12">
    <source>
        <dbReference type="Proteomes" id="UP000663828"/>
    </source>
</evidence>
<comment type="similarity">
    <text evidence="2">Belongs to the ABC transporter superfamily. ABCG family. Eye pigment precursor importer (TC 3.A.1.204) subfamily.</text>
</comment>
<evidence type="ECO:0000256" key="5">
    <source>
        <dbReference type="ARBA" id="ARBA00022741"/>
    </source>
</evidence>
<dbReference type="EMBL" id="CAJNOR010002099">
    <property type="protein sequence ID" value="CAF1247639.1"/>
    <property type="molecule type" value="Genomic_DNA"/>
</dbReference>
<accession>A0A814ZS27</accession>
<dbReference type="PANTHER" id="PTHR48041:SF139">
    <property type="entry name" value="PROTEIN SCARLET"/>
    <property type="match status" value="1"/>
</dbReference>
<proteinExistence type="inferred from homology"/>
<feature type="transmembrane region" description="Helical" evidence="9">
    <location>
        <begin position="428"/>
        <end position="457"/>
    </location>
</feature>
<dbReference type="InterPro" id="IPR013525">
    <property type="entry name" value="ABC2_TM"/>
</dbReference>
<organism evidence="11 12">
    <name type="scientific">Adineta ricciae</name>
    <name type="common">Rotifer</name>
    <dbReference type="NCBI Taxonomy" id="249248"/>
    <lineage>
        <taxon>Eukaryota</taxon>
        <taxon>Metazoa</taxon>
        <taxon>Spiralia</taxon>
        <taxon>Gnathifera</taxon>
        <taxon>Rotifera</taxon>
        <taxon>Eurotatoria</taxon>
        <taxon>Bdelloidea</taxon>
        <taxon>Adinetida</taxon>
        <taxon>Adinetidae</taxon>
        <taxon>Adineta</taxon>
    </lineage>
</organism>
<dbReference type="GO" id="GO:0005886">
    <property type="term" value="C:plasma membrane"/>
    <property type="evidence" value="ECO:0007669"/>
    <property type="project" value="TreeGrafter"/>
</dbReference>
<feature type="transmembrane region" description="Helical" evidence="9">
    <location>
        <begin position="504"/>
        <end position="528"/>
    </location>
</feature>
<dbReference type="Proteomes" id="UP000663828">
    <property type="component" value="Unassembled WGS sequence"/>
</dbReference>
<evidence type="ECO:0000259" key="10">
    <source>
        <dbReference type="PROSITE" id="PS50893"/>
    </source>
</evidence>
<evidence type="ECO:0000256" key="9">
    <source>
        <dbReference type="SAM" id="Phobius"/>
    </source>
</evidence>